<dbReference type="KEGG" id="psoj:PHYSODRAFT_435214"/>
<dbReference type="SMART" id="SM00248">
    <property type="entry name" value="ANK"/>
    <property type="match status" value="2"/>
</dbReference>
<organism evidence="4 5">
    <name type="scientific">Phytophthora sojae (strain P6497)</name>
    <name type="common">Soybean stem and root rot agent</name>
    <name type="synonym">Phytophthora megasperma f. sp. glycines</name>
    <dbReference type="NCBI Taxonomy" id="1094619"/>
    <lineage>
        <taxon>Eukaryota</taxon>
        <taxon>Sar</taxon>
        <taxon>Stramenopiles</taxon>
        <taxon>Oomycota</taxon>
        <taxon>Peronosporomycetes</taxon>
        <taxon>Peronosporales</taxon>
        <taxon>Peronosporaceae</taxon>
        <taxon>Phytophthora</taxon>
    </lineage>
</organism>
<feature type="repeat" description="ANK" evidence="3">
    <location>
        <begin position="1"/>
        <end position="28"/>
    </location>
</feature>
<dbReference type="InterPro" id="IPR036770">
    <property type="entry name" value="Ankyrin_rpt-contain_sf"/>
</dbReference>
<dbReference type="PANTHER" id="PTHR24171">
    <property type="entry name" value="ANKYRIN REPEAT DOMAIN-CONTAINING PROTEIN 39-RELATED"/>
    <property type="match status" value="1"/>
</dbReference>
<evidence type="ECO:0000256" key="1">
    <source>
        <dbReference type="ARBA" id="ARBA00022737"/>
    </source>
</evidence>
<dbReference type="Proteomes" id="UP000002640">
    <property type="component" value="Unassembled WGS sequence"/>
</dbReference>
<evidence type="ECO:0000313" key="5">
    <source>
        <dbReference type="Proteomes" id="UP000002640"/>
    </source>
</evidence>
<evidence type="ECO:0000313" key="4">
    <source>
        <dbReference type="EMBL" id="EGZ08509.1"/>
    </source>
</evidence>
<feature type="non-terminal residue" evidence="4">
    <location>
        <position position="66"/>
    </location>
</feature>
<dbReference type="EMBL" id="JH159161">
    <property type="protein sequence ID" value="EGZ08509.1"/>
    <property type="molecule type" value="Genomic_DNA"/>
</dbReference>
<protein>
    <submittedName>
        <fullName evidence="4">Uncharacterized protein</fullName>
    </submittedName>
</protein>
<keyword evidence="2 3" id="KW-0040">ANK repeat</keyword>
<accession>G5A9D3</accession>
<name>G5A9D3_PHYSP</name>
<reference evidence="4 5" key="1">
    <citation type="journal article" date="2006" name="Science">
        <title>Phytophthora genome sequences uncover evolutionary origins and mechanisms of pathogenesis.</title>
        <authorList>
            <person name="Tyler B.M."/>
            <person name="Tripathy S."/>
            <person name="Zhang X."/>
            <person name="Dehal P."/>
            <person name="Jiang R.H."/>
            <person name="Aerts A."/>
            <person name="Arredondo F.D."/>
            <person name="Baxter L."/>
            <person name="Bensasson D."/>
            <person name="Beynon J.L."/>
            <person name="Chapman J."/>
            <person name="Damasceno C.M."/>
            <person name="Dorrance A.E."/>
            <person name="Dou D."/>
            <person name="Dickerman A.W."/>
            <person name="Dubchak I.L."/>
            <person name="Garbelotto M."/>
            <person name="Gijzen M."/>
            <person name="Gordon S.G."/>
            <person name="Govers F."/>
            <person name="Grunwald N.J."/>
            <person name="Huang W."/>
            <person name="Ivors K.L."/>
            <person name="Jones R.W."/>
            <person name="Kamoun S."/>
            <person name="Krampis K."/>
            <person name="Lamour K.H."/>
            <person name="Lee M.K."/>
            <person name="McDonald W.H."/>
            <person name="Medina M."/>
            <person name="Meijer H.J."/>
            <person name="Nordberg E.K."/>
            <person name="Maclean D.J."/>
            <person name="Ospina-Giraldo M.D."/>
            <person name="Morris P.F."/>
            <person name="Phuntumart V."/>
            <person name="Putnam N.H."/>
            <person name="Rash S."/>
            <person name="Rose J.K."/>
            <person name="Sakihama Y."/>
            <person name="Salamov A.A."/>
            <person name="Savidor A."/>
            <person name="Scheuring C.F."/>
            <person name="Smith B.M."/>
            <person name="Sobral B.W."/>
            <person name="Terry A."/>
            <person name="Torto-Alalibo T.A."/>
            <person name="Win J."/>
            <person name="Xu Z."/>
            <person name="Zhang H."/>
            <person name="Grigoriev I.V."/>
            <person name="Rokhsar D.S."/>
            <person name="Boore J.L."/>
        </authorList>
    </citation>
    <scope>NUCLEOTIDE SEQUENCE [LARGE SCALE GENOMIC DNA]</scope>
    <source>
        <strain evidence="4 5">P6497</strain>
    </source>
</reference>
<dbReference type="GeneID" id="20652475"/>
<dbReference type="PROSITE" id="PS50297">
    <property type="entry name" value="ANK_REP_REGION"/>
    <property type="match status" value="2"/>
</dbReference>
<dbReference type="STRING" id="1094619.G5A9D3"/>
<keyword evidence="5" id="KW-1185">Reference proteome</keyword>
<dbReference type="Pfam" id="PF12796">
    <property type="entry name" value="Ank_2"/>
    <property type="match status" value="1"/>
</dbReference>
<dbReference type="InParanoid" id="G5A9D3"/>
<proteinExistence type="predicted"/>
<dbReference type="InterPro" id="IPR002110">
    <property type="entry name" value="Ankyrin_rpt"/>
</dbReference>
<dbReference type="AlphaFoldDB" id="G5A9D3"/>
<dbReference type="SMR" id="G5A9D3"/>
<feature type="non-terminal residue" evidence="4">
    <location>
        <position position="1"/>
    </location>
</feature>
<keyword evidence="1" id="KW-0677">Repeat</keyword>
<sequence>ILIACENGHVEVVKLLLDNGASVNEVDEDGDCPLFVAAGNGHADIVKCLLEHGAATELVNNAGWSA</sequence>
<feature type="repeat" description="ANK" evidence="3">
    <location>
        <begin position="29"/>
        <end position="61"/>
    </location>
</feature>
<evidence type="ECO:0000256" key="3">
    <source>
        <dbReference type="PROSITE-ProRule" id="PRU00023"/>
    </source>
</evidence>
<evidence type="ECO:0000256" key="2">
    <source>
        <dbReference type="ARBA" id="ARBA00023043"/>
    </source>
</evidence>
<dbReference type="SUPFAM" id="SSF48403">
    <property type="entry name" value="Ankyrin repeat"/>
    <property type="match status" value="1"/>
</dbReference>
<dbReference type="RefSeq" id="XP_009536681.1">
    <property type="nucleotide sequence ID" value="XM_009538386.1"/>
</dbReference>
<gene>
    <name evidence="4" type="ORF">PHYSODRAFT_435214</name>
</gene>
<dbReference type="PROSITE" id="PS50088">
    <property type="entry name" value="ANK_REPEAT"/>
    <property type="match status" value="2"/>
</dbReference>
<dbReference type="Gene3D" id="1.25.40.20">
    <property type="entry name" value="Ankyrin repeat-containing domain"/>
    <property type="match status" value="1"/>
</dbReference>